<accession>A0AAD3H346</accession>
<feature type="compositionally biased region" description="Basic and acidic residues" evidence="1">
    <location>
        <begin position="72"/>
        <end position="95"/>
    </location>
</feature>
<dbReference type="AlphaFoldDB" id="A0AAD3H346"/>
<sequence length="95" mass="10441">MADDQPKNKFLQGLAGAAKAVGDKAKEIDDKLHIREKTKNAAEKVAEKTKEVDDKFKISEKTKNAANTVKTKTMEAAEKLKKPKGDDAAKEDDQI</sequence>
<evidence type="ECO:0000313" key="2">
    <source>
        <dbReference type="EMBL" id="GFH48827.1"/>
    </source>
</evidence>
<gene>
    <name evidence="2" type="ORF">CTEN210_05303</name>
</gene>
<dbReference type="EMBL" id="BLLK01000029">
    <property type="protein sequence ID" value="GFH48827.1"/>
    <property type="molecule type" value="Genomic_DNA"/>
</dbReference>
<feature type="region of interest" description="Disordered" evidence="1">
    <location>
        <begin position="69"/>
        <end position="95"/>
    </location>
</feature>
<dbReference type="Proteomes" id="UP001054902">
    <property type="component" value="Unassembled WGS sequence"/>
</dbReference>
<reference evidence="2 3" key="1">
    <citation type="journal article" date="2021" name="Sci. Rep.">
        <title>The genome of the diatom Chaetoceros tenuissimus carries an ancient integrated fragment of an extant virus.</title>
        <authorList>
            <person name="Hongo Y."/>
            <person name="Kimura K."/>
            <person name="Takaki Y."/>
            <person name="Yoshida Y."/>
            <person name="Baba S."/>
            <person name="Kobayashi G."/>
            <person name="Nagasaki K."/>
            <person name="Hano T."/>
            <person name="Tomaru Y."/>
        </authorList>
    </citation>
    <scope>NUCLEOTIDE SEQUENCE [LARGE SCALE GENOMIC DNA]</scope>
    <source>
        <strain evidence="2 3">NIES-3715</strain>
    </source>
</reference>
<comment type="caution">
    <text evidence="2">The sequence shown here is derived from an EMBL/GenBank/DDBJ whole genome shotgun (WGS) entry which is preliminary data.</text>
</comment>
<evidence type="ECO:0000313" key="3">
    <source>
        <dbReference type="Proteomes" id="UP001054902"/>
    </source>
</evidence>
<protein>
    <submittedName>
        <fullName evidence="2">Uncharacterized protein</fullName>
    </submittedName>
</protein>
<name>A0AAD3H346_9STRA</name>
<dbReference type="Gene3D" id="1.10.287.700">
    <property type="entry name" value="Helix hairpin bin"/>
    <property type="match status" value="1"/>
</dbReference>
<proteinExistence type="predicted"/>
<evidence type="ECO:0000256" key="1">
    <source>
        <dbReference type="SAM" id="MobiDB-lite"/>
    </source>
</evidence>
<keyword evidence="3" id="KW-1185">Reference proteome</keyword>
<organism evidence="2 3">
    <name type="scientific">Chaetoceros tenuissimus</name>
    <dbReference type="NCBI Taxonomy" id="426638"/>
    <lineage>
        <taxon>Eukaryota</taxon>
        <taxon>Sar</taxon>
        <taxon>Stramenopiles</taxon>
        <taxon>Ochrophyta</taxon>
        <taxon>Bacillariophyta</taxon>
        <taxon>Coscinodiscophyceae</taxon>
        <taxon>Chaetocerotophycidae</taxon>
        <taxon>Chaetocerotales</taxon>
        <taxon>Chaetocerotaceae</taxon>
        <taxon>Chaetoceros</taxon>
    </lineage>
</organism>